<comment type="caution">
    <text evidence="5">The sequence shown here is derived from an EMBL/GenBank/DDBJ whole genome shotgun (WGS) entry which is preliminary data.</text>
</comment>
<dbReference type="SUPFAM" id="SSF52047">
    <property type="entry name" value="RNI-like"/>
    <property type="match status" value="1"/>
</dbReference>
<feature type="region of interest" description="Disordered" evidence="4">
    <location>
        <begin position="239"/>
        <end position="276"/>
    </location>
</feature>
<feature type="region of interest" description="Disordered" evidence="4">
    <location>
        <begin position="827"/>
        <end position="890"/>
    </location>
</feature>
<sequence length="890" mass="97501">MRTNNNVVSQIHIGYDQPNLRETKVEDNNKHERRVRFPDDDVISEYLEPFRPVSDNCTSEELIAAYLESCFRNKVAPIEFLLEQLKGIDLSICNERYSRLSLKGIHLNRLQVETLEEIFRRVHFRELDFENTYLDDPSAVALFDMLLFYETCNELHITMSLDRPPSGQAWGRCVTFVRRSKELRRFALSHTPLSITNFLGLSFFGLSLEYLSLRDCNMSGQPLFGLVRWLRLLLSSSSLDPPRREKSNSSTLQSQKRSGSSENDLGARPNEYCPPFPAGPGEPAVWELKLDLSSNRLNSVDAETLLALVRHQLLVPQVQALYQPDAADQSPSGESRLAGAANEDSCVYTKPLLPIGGIGYLAELNLSDNSIGDEGLRIISTALLQCYRMRLRRLHSVSTAVTGQEATDDCSVTCSSSNRNLMTESDPEQFTSSQPRVSVTVRGLRRLCLANNGLTNAGMQSLALVLMQTPMSLVPLVGGLVSLDLSSNPGIRDEGIEILCEGLMRNHSLKELYLRSMRMGFQGIFALSSFLTESKCLQLLDIRSNPIDLASLMALSKTLSLNKTLTSLFSDARSLTASDSPLIATDAELIISLIDEIDSYLRRNRSLASATNTSTADESPEVPSSTSVNTVESDNSEECCSSEQSEEKTICSSEMAPKGESEPAQLVPPVNPGEMQHNVILVPTPEDPSLWDSQSAGAFLGDSSDTTLADASTTTVVAASLLTDDSLRGNINSGQSFDQQTPVSSVLGNVYVPHPLSSSPTGSIPQSTCSNNTLDYQDLHEVDLSPSEIQADGPLSEESHAKIPDGPLTFTVDADLVPVETDDTLFKSGGLQEENSPSGFSSTPKLNSEDSSVPVIAPKKPVINPSSGERGAPAARRNRRNRIKTKLRPD</sequence>
<keyword evidence="2" id="KW-0677">Repeat</keyword>
<keyword evidence="1" id="KW-0433">Leucine-rich repeat</keyword>
<feature type="compositionally biased region" description="Polar residues" evidence="4">
    <location>
        <begin position="833"/>
        <end position="851"/>
    </location>
</feature>
<feature type="compositionally biased region" description="Basic residues" evidence="4">
    <location>
        <begin position="876"/>
        <end position="890"/>
    </location>
</feature>
<dbReference type="EMBL" id="CAXLJL010000267">
    <property type="protein sequence ID" value="CAL5135361.1"/>
    <property type="molecule type" value="Genomic_DNA"/>
</dbReference>
<reference evidence="5" key="1">
    <citation type="submission" date="2024-06" db="EMBL/GenBank/DDBJ databases">
        <authorList>
            <person name="Liu X."/>
            <person name="Lenzi L."/>
            <person name="Haldenby T S."/>
            <person name="Uol C."/>
        </authorList>
    </citation>
    <scope>NUCLEOTIDE SEQUENCE</scope>
</reference>
<dbReference type="InterPro" id="IPR001611">
    <property type="entry name" value="Leu-rich_rpt"/>
</dbReference>
<feature type="compositionally biased region" description="Polar residues" evidence="4">
    <location>
        <begin position="248"/>
        <end position="263"/>
    </location>
</feature>
<dbReference type="Pfam" id="PF13516">
    <property type="entry name" value="LRR_6"/>
    <property type="match status" value="2"/>
</dbReference>
<proteinExistence type="inferred from homology"/>
<dbReference type="Gene3D" id="3.80.10.10">
    <property type="entry name" value="Ribonuclease Inhibitor"/>
    <property type="match status" value="2"/>
</dbReference>
<dbReference type="PANTHER" id="PTHR24112:SF9">
    <property type="entry name" value="PROTEIN PHOSPHATASE 1 REGULATORY SUBUNIT 37"/>
    <property type="match status" value="1"/>
</dbReference>
<evidence type="ECO:0008006" key="7">
    <source>
        <dbReference type="Google" id="ProtNLM"/>
    </source>
</evidence>
<dbReference type="InterPro" id="IPR051279">
    <property type="entry name" value="PP1-Reg/Actin-Interact_Protein"/>
</dbReference>
<name>A0AAV2TGC2_CALDB</name>
<gene>
    <name evidence="5" type="ORF">CDAUBV1_LOCUS9513</name>
</gene>
<organism evidence="5 6">
    <name type="scientific">Calicophoron daubneyi</name>
    <name type="common">Rumen fluke</name>
    <name type="synonym">Paramphistomum daubneyi</name>
    <dbReference type="NCBI Taxonomy" id="300641"/>
    <lineage>
        <taxon>Eukaryota</taxon>
        <taxon>Metazoa</taxon>
        <taxon>Spiralia</taxon>
        <taxon>Lophotrochozoa</taxon>
        <taxon>Platyhelminthes</taxon>
        <taxon>Trematoda</taxon>
        <taxon>Digenea</taxon>
        <taxon>Plagiorchiida</taxon>
        <taxon>Pronocephalata</taxon>
        <taxon>Paramphistomoidea</taxon>
        <taxon>Paramphistomidae</taxon>
        <taxon>Calicophoron</taxon>
    </lineage>
</organism>
<dbReference type="Proteomes" id="UP001497525">
    <property type="component" value="Unassembled WGS sequence"/>
</dbReference>
<dbReference type="AlphaFoldDB" id="A0AAV2TGC2"/>
<evidence type="ECO:0000256" key="3">
    <source>
        <dbReference type="ARBA" id="ARBA00038315"/>
    </source>
</evidence>
<feature type="compositionally biased region" description="Polar residues" evidence="4">
    <location>
        <begin position="609"/>
        <end position="631"/>
    </location>
</feature>
<dbReference type="PANTHER" id="PTHR24112">
    <property type="entry name" value="LEUCINE-RICH REPEAT, ISOFORM F-RELATED"/>
    <property type="match status" value="1"/>
</dbReference>
<protein>
    <recommendedName>
        <fullName evidence="7">Leucine-rich repeat-containing protein 68</fullName>
    </recommendedName>
</protein>
<evidence type="ECO:0000256" key="4">
    <source>
        <dbReference type="SAM" id="MobiDB-lite"/>
    </source>
</evidence>
<evidence type="ECO:0000256" key="1">
    <source>
        <dbReference type="ARBA" id="ARBA00022614"/>
    </source>
</evidence>
<dbReference type="InterPro" id="IPR032675">
    <property type="entry name" value="LRR_dom_sf"/>
</dbReference>
<evidence type="ECO:0000256" key="2">
    <source>
        <dbReference type="ARBA" id="ARBA00022737"/>
    </source>
</evidence>
<accession>A0AAV2TGC2</accession>
<evidence type="ECO:0000313" key="6">
    <source>
        <dbReference type="Proteomes" id="UP001497525"/>
    </source>
</evidence>
<evidence type="ECO:0000313" key="5">
    <source>
        <dbReference type="EMBL" id="CAL5135361.1"/>
    </source>
</evidence>
<feature type="region of interest" description="Disordered" evidence="4">
    <location>
        <begin position="609"/>
        <end position="663"/>
    </location>
</feature>
<comment type="similarity">
    <text evidence="3">Belongs to the PPP1R37 family.</text>
</comment>
<dbReference type="SMART" id="SM00368">
    <property type="entry name" value="LRR_RI"/>
    <property type="match status" value="5"/>
</dbReference>